<evidence type="ECO:0000256" key="1">
    <source>
        <dbReference type="SAM" id="MobiDB-lite"/>
    </source>
</evidence>
<proteinExistence type="predicted"/>
<organism evidence="3 4">
    <name type="scientific">Candidatus Accumulibacter appositus</name>
    <dbReference type="NCBI Taxonomy" id="1454003"/>
    <lineage>
        <taxon>Bacteria</taxon>
        <taxon>Pseudomonadati</taxon>
        <taxon>Pseudomonadota</taxon>
        <taxon>Betaproteobacteria</taxon>
        <taxon>Candidatus Accumulibacter</taxon>
    </lineage>
</organism>
<dbReference type="SMART" id="SM00834">
    <property type="entry name" value="CxxC_CXXC_SSSS"/>
    <property type="match status" value="1"/>
</dbReference>
<dbReference type="EMBL" id="JEMX01000067">
    <property type="protein sequence ID" value="EXI78580.1"/>
    <property type="molecule type" value="Genomic_DNA"/>
</dbReference>
<protein>
    <submittedName>
        <fullName evidence="3">Putative regulatory protein, FmdB family</fullName>
    </submittedName>
</protein>
<dbReference type="Pfam" id="PF09723">
    <property type="entry name" value="Zn_ribbon_8"/>
    <property type="match status" value="1"/>
</dbReference>
<feature type="region of interest" description="Disordered" evidence="1">
    <location>
        <begin position="59"/>
        <end position="129"/>
    </location>
</feature>
<dbReference type="InterPro" id="IPR013429">
    <property type="entry name" value="Regulatory_FmdB_Zinc_ribbon"/>
</dbReference>
<feature type="compositionally biased region" description="Polar residues" evidence="1">
    <location>
        <begin position="120"/>
        <end position="129"/>
    </location>
</feature>
<sequence length="129" mass="13269">MPIYAYRCEACGFEKDHLQKLSEAALSICPECAQATYRKQVTAAGFQLKGNGWYVTDFKGGNKAPSAANTDSDRKQSAPPPTSTARATSPANAGPSTDSSSSTSTGKATSSADTAPASSKNTAAVKNKG</sequence>
<dbReference type="PANTHER" id="PTHR34404:SF2">
    <property type="entry name" value="CONSERVED SERINE RICH PROTEIN"/>
    <property type="match status" value="1"/>
</dbReference>
<dbReference type="PATRIC" id="fig|1454003.3.peg.2991"/>
<evidence type="ECO:0000259" key="2">
    <source>
        <dbReference type="SMART" id="SM00834"/>
    </source>
</evidence>
<reference evidence="3 4" key="1">
    <citation type="submission" date="2014-02" db="EMBL/GenBank/DDBJ databases">
        <title>Expanding our view of genomic diversity in Candidatus Accumulibacter clades.</title>
        <authorList>
            <person name="Skennerton C.T."/>
            <person name="Barr J.J."/>
            <person name="Slater F.R."/>
            <person name="Bond P.L."/>
            <person name="Tyson G.W."/>
        </authorList>
    </citation>
    <scope>NUCLEOTIDE SEQUENCE [LARGE SCALE GENOMIC DNA]</scope>
    <source>
        <strain evidence="4">BA-92</strain>
    </source>
</reference>
<evidence type="ECO:0000313" key="3">
    <source>
        <dbReference type="EMBL" id="EXI78580.1"/>
    </source>
</evidence>
<dbReference type="Proteomes" id="UP000021816">
    <property type="component" value="Unassembled WGS sequence"/>
</dbReference>
<evidence type="ECO:0000313" key="4">
    <source>
        <dbReference type="Proteomes" id="UP000021816"/>
    </source>
</evidence>
<dbReference type="STRING" id="1454003.AW10_02932"/>
<name>A0A011PNX1_9PROT</name>
<dbReference type="AlphaFoldDB" id="A0A011PNX1"/>
<feature type="domain" description="Putative regulatory protein FmdB zinc ribbon" evidence="2">
    <location>
        <begin position="1"/>
        <end position="42"/>
    </location>
</feature>
<gene>
    <name evidence="3" type="ORF">AW10_02932</name>
</gene>
<accession>A0A011PNX1</accession>
<comment type="caution">
    <text evidence="3">The sequence shown here is derived from an EMBL/GenBank/DDBJ whole genome shotgun (WGS) entry which is preliminary data.</text>
</comment>
<feature type="compositionally biased region" description="Low complexity" evidence="1">
    <location>
        <begin position="83"/>
        <end position="119"/>
    </location>
</feature>
<dbReference type="NCBIfam" id="TIGR02605">
    <property type="entry name" value="CxxC_CxxC_SSSS"/>
    <property type="match status" value="1"/>
</dbReference>
<dbReference type="PANTHER" id="PTHR34404">
    <property type="entry name" value="REGULATORY PROTEIN, FMDB FAMILY"/>
    <property type="match status" value="1"/>
</dbReference>